<accession>A0ABX7Q4P5</accession>
<protein>
    <submittedName>
        <fullName evidence="2">Uncharacterized protein</fullName>
    </submittedName>
</protein>
<proteinExistence type="predicted"/>
<dbReference type="RefSeq" id="WP_207163736.1">
    <property type="nucleotide sequence ID" value="NZ_CP071382.1"/>
</dbReference>
<keyword evidence="3" id="KW-1185">Reference proteome</keyword>
<dbReference type="EMBL" id="CP071382">
    <property type="protein sequence ID" value="QSV45945.1"/>
    <property type="molecule type" value="Genomic_DNA"/>
</dbReference>
<keyword evidence="1" id="KW-0812">Transmembrane</keyword>
<keyword evidence="1" id="KW-1133">Transmembrane helix</keyword>
<dbReference type="Proteomes" id="UP000663651">
    <property type="component" value="Chromosome"/>
</dbReference>
<organism evidence="2 3">
    <name type="scientific">Geobacter benzoatilyticus</name>
    <dbReference type="NCBI Taxonomy" id="2815309"/>
    <lineage>
        <taxon>Bacteria</taxon>
        <taxon>Pseudomonadati</taxon>
        <taxon>Thermodesulfobacteriota</taxon>
        <taxon>Desulfuromonadia</taxon>
        <taxon>Geobacterales</taxon>
        <taxon>Geobacteraceae</taxon>
        <taxon>Geobacter</taxon>
    </lineage>
</organism>
<gene>
    <name evidence="2" type="ORF">JZM60_01215</name>
</gene>
<keyword evidence="1" id="KW-0472">Membrane</keyword>
<reference evidence="2 3" key="1">
    <citation type="submission" date="2021-03" db="EMBL/GenBank/DDBJ databases">
        <title>Geobacter metallireducens gen. nov. sp. nov., a microorganism capable of coupling the complete oxidation of organic compounds to the reduction of iron and other metals.</title>
        <authorList>
            <person name="Li Y."/>
        </authorList>
    </citation>
    <scope>NUCLEOTIDE SEQUENCE [LARGE SCALE GENOMIC DNA]</scope>
    <source>
        <strain evidence="2 3">Jerry-YX</strain>
    </source>
</reference>
<feature type="transmembrane region" description="Helical" evidence="1">
    <location>
        <begin position="264"/>
        <end position="282"/>
    </location>
</feature>
<evidence type="ECO:0000256" key="1">
    <source>
        <dbReference type="SAM" id="Phobius"/>
    </source>
</evidence>
<name>A0ABX7Q4P5_9BACT</name>
<evidence type="ECO:0000313" key="2">
    <source>
        <dbReference type="EMBL" id="QSV45945.1"/>
    </source>
</evidence>
<sequence length="286" mass="33130">MEESPKYERRKIGIVICESENVNVEALKYFILTLNKLQTIFEYQLLPYDRKNRMLQILSSENVRDREEVRSLVGGFVIDFREYLNKHNDEFGLIDDFPDHYVIISFVKFHDEYYSMRKNNISVIGLGYWEREMAPPTVLEFILTLIMRESIASICNPLKKSVHLGTKGCLCDFTNDLGEARYKVLIGYICDHCKNELVKDGHTNLLHEFEKLLSKEWMGKRDDPSSPAGIIKNLGFDLFCTKGFQKTAYEKFIDKLPEEAAKTFATIILTAIFTAVTTYFGIKLAK</sequence>
<evidence type="ECO:0000313" key="3">
    <source>
        <dbReference type="Proteomes" id="UP000663651"/>
    </source>
</evidence>